<keyword evidence="4" id="KW-1185">Reference proteome</keyword>
<dbReference type="InterPro" id="IPR036390">
    <property type="entry name" value="WH_DNA-bd_sf"/>
</dbReference>
<dbReference type="InterPro" id="IPR036388">
    <property type="entry name" value="WH-like_DNA-bd_sf"/>
</dbReference>
<dbReference type="OrthoDB" id="9783504at2"/>
<name>A0A4S3KTJ6_9GAMM</name>
<dbReference type="SUPFAM" id="SSF46785">
    <property type="entry name" value="Winged helix' DNA-binding domain"/>
    <property type="match status" value="1"/>
</dbReference>
<evidence type="ECO:0000313" key="4">
    <source>
        <dbReference type="Proteomes" id="UP000294599"/>
    </source>
</evidence>
<evidence type="ECO:0000259" key="2">
    <source>
        <dbReference type="PROSITE" id="PS50995"/>
    </source>
</evidence>
<dbReference type="AlphaFoldDB" id="A0A4S3KTJ6"/>
<dbReference type="EMBL" id="SMAF01000031">
    <property type="protein sequence ID" value="TCS92874.1"/>
    <property type="molecule type" value="Genomic_DNA"/>
</dbReference>
<evidence type="ECO:0000256" key="1">
    <source>
        <dbReference type="SAM" id="MobiDB-lite"/>
    </source>
</evidence>
<dbReference type="InterPro" id="IPR039422">
    <property type="entry name" value="MarR/SlyA-like"/>
</dbReference>
<dbReference type="GO" id="GO:0006950">
    <property type="term" value="P:response to stress"/>
    <property type="evidence" value="ECO:0007669"/>
    <property type="project" value="TreeGrafter"/>
</dbReference>
<dbReference type="Gene3D" id="1.10.10.10">
    <property type="entry name" value="Winged helix-like DNA-binding domain superfamily/Winged helix DNA-binding domain"/>
    <property type="match status" value="1"/>
</dbReference>
<evidence type="ECO:0000313" key="3">
    <source>
        <dbReference type="EMBL" id="TCS92874.1"/>
    </source>
</evidence>
<comment type="caution">
    <text evidence="3">The sequence shown here is derived from an EMBL/GenBank/DDBJ whole genome shotgun (WGS) entry which is preliminary data.</text>
</comment>
<organism evidence="3 4">
    <name type="scientific">Pseudofulvimonas gallinarii</name>
    <dbReference type="NCBI Taxonomy" id="634155"/>
    <lineage>
        <taxon>Bacteria</taxon>
        <taxon>Pseudomonadati</taxon>
        <taxon>Pseudomonadota</taxon>
        <taxon>Gammaproteobacteria</taxon>
        <taxon>Lysobacterales</taxon>
        <taxon>Rhodanobacteraceae</taxon>
        <taxon>Pseudofulvimonas</taxon>
    </lineage>
</organism>
<dbReference type="InterPro" id="IPR000835">
    <property type="entry name" value="HTH_MarR-typ"/>
</dbReference>
<feature type="compositionally biased region" description="Basic and acidic residues" evidence="1">
    <location>
        <begin position="192"/>
        <end position="212"/>
    </location>
</feature>
<dbReference type="Pfam" id="PF12802">
    <property type="entry name" value="MarR_2"/>
    <property type="match status" value="1"/>
</dbReference>
<dbReference type="PANTHER" id="PTHR33164">
    <property type="entry name" value="TRANSCRIPTIONAL REGULATOR, MARR FAMILY"/>
    <property type="match status" value="1"/>
</dbReference>
<dbReference type="RefSeq" id="WP_123521560.1">
    <property type="nucleotide sequence ID" value="NZ_JBHLWF010000001.1"/>
</dbReference>
<dbReference type="PROSITE" id="PS50995">
    <property type="entry name" value="HTH_MARR_2"/>
    <property type="match status" value="1"/>
</dbReference>
<reference evidence="3 4" key="1">
    <citation type="submission" date="2019-03" db="EMBL/GenBank/DDBJ databases">
        <title>Genomic Encyclopedia of Type Strains, Phase IV (KMG-IV): sequencing the most valuable type-strain genomes for metagenomic binning, comparative biology and taxonomic classification.</title>
        <authorList>
            <person name="Goeker M."/>
        </authorList>
    </citation>
    <scope>NUCLEOTIDE SEQUENCE [LARGE SCALE GENOMIC DNA]</scope>
    <source>
        <strain evidence="3 4">DSM 21944</strain>
    </source>
</reference>
<feature type="domain" description="HTH marR-type" evidence="2">
    <location>
        <begin position="13"/>
        <end position="145"/>
    </location>
</feature>
<dbReference type="GO" id="GO:0003700">
    <property type="term" value="F:DNA-binding transcription factor activity"/>
    <property type="evidence" value="ECO:0007669"/>
    <property type="project" value="InterPro"/>
</dbReference>
<dbReference type="SMART" id="SM00347">
    <property type="entry name" value="HTH_MARR"/>
    <property type="match status" value="1"/>
</dbReference>
<dbReference type="PANTHER" id="PTHR33164:SF104">
    <property type="entry name" value="TRANSCRIPTIONAL REGULATORY PROTEIN"/>
    <property type="match status" value="1"/>
</dbReference>
<dbReference type="Proteomes" id="UP000294599">
    <property type="component" value="Unassembled WGS sequence"/>
</dbReference>
<accession>A0A4S3KTJ6</accession>
<proteinExistence type="predicted"/>
<sequence>MLTSTPMSAPTQRQQAALGLERLAALVRAQSWRSDGAPPLPPTQATVLRMLAGSGEGLRAGHIAVQLGVSAASLSDSVKVLVERKWVRRSADPDDGRASLLRLTAAGRRVAQALSSPGQGMDRLLATLPEADVGALLRLTQLLVRAAQDQGLASGLRTCLGCRFFRPYASGDRQKPHMCALVGQPFGDPDLRVDCPEHEPAPAGRASDDARRLAASIPSPETTADG</sequence>
<feature type="region of interest" description="Disordered" evidence="1">
    <location>
        <begin position="192"/>
        <end position="226"/>
    </location>
</feature>
<protein>
    <submittedName>
        <fullName evidence="3">MarR family transcriptional regulator</fullName>
    </submittedName>
</protein>
<gene>
    <name evidence="3" type="ORF">EDC25_13119</name>
</gene>